<dbReference type="AlphaFoldDB" id="A0AAE0MDZ1"/>
<dbReference type="SUPFAM" id="SSF54909">
    <property type="entry name" value="Dimeric alpha+beta barrel"/>
    <property type="match status" value="1"/>
</dbReference>
<keyword evidence="1" id="KW-0732">Signal</keyword>
<dbReference type="Gene3D" id="3.30.70.100">
    <property type="match status" value="1"/>
</dbReference>
<feature type="signal peptide" evidence="1">
    <location>
        <begin position="1"/>
        <end position="22"/>
    </location>
</feature>
<dbReference type="PANTHER" id="PTHR40624:SF1">
    <property type="entry name" value="BIOSYNTHESIS MONOOXYGENASE, PUTATIVE (AFU_ORTHOLOGUE AFUA_1G12025)-RELATED"/>
    <property type="match status" value="1"/>
</dbReference>
<reference evidence="3" key="2">
    <citation type="submission" date="2023-06" db="EMBL/GenBank/DDBJ databases">
        <authorList>
            <consortium name="Lawrence Berkeley National Laboratory"/>
            <person name="Haridas S."/>
            <person name="Hensen N."/>
            <person name="Bonometti L."/>
            <person name="Westerberg I."/>
            <person name="Brannstrom I.O."/>
            <person name="Guillou S."/>
            <person name="Cros-Aarteil S."/>
            <person name="Calhoun S."/>
            <person name="Kuo A."/>
            <person name="Mondo S."/>
            <person name="Pangilinan J."/>
            <person name="Riley R."/>
            <person name="Labutti K."/>
            <person name="Andreopoulos B."/>
            <person name="Lipzen A."/>
            <person name="Chen C."/>
            <person name="Yanf M."/>
            <person name="Daum C."/>
            <person name="Ng V."/>
            <person name="Clum A."/>
            <person name="Steindorff A."/>
            <person name="Ohm R."/>
            <person name="Martin F."/>
            <person name="Silar P."/>
            <person name="Natvig D."/>
            <person name="Lalanne C."/>
            <person name="Gautier V."/>
            <person name="Ament-Velasquez S.L."/>
            <person name="Kruys A."/>
            <person name="Hutchinson M.I."/>
            <person name="Powell A.J."/>
            <person name="Barry K."/>
            <person name="Miller A.N."/>
            <person name="Grigoriev I.V."/>
            <person name="Debuchy R."/>
            <person name="Gladieux P."/>
            <person name="Thoren M.H."/>
            <person name="Johannesson H."/>
        </authorList>
    </citation>
    <scope>NUCLEOTIDE SEQUENCE</scope>
    <source>
        <strain evidence="3">CBS 118394</strain>
    </source>
</reference>
<proteinExistence type="predicted"/>
<dbReference type="Proteomes" id="UP001283341">
    <property type="component" value="Unassembled WGS sequence"/>
</dbReference>
<gene>
    <name evidence="3" type="ORF">B0H66DRAFT_539246</name>
</gene>
<evidence type="ECO:0000313" key="4">
    <source>
        <dbReference type="Proteomes" id="UP001283341"/>
    </source>
</evidence>
<dbReference type="InterPro" id="IPR011008">
    <property type="entry name" value="Dimeric_a/b-barrel"/>
</dbReference>
<protein>
    <recommendedName>
        <fullName evidence="2">ABM domain-containing protein</fullName>
    </recommendedName>
</protein>
<evidence type="ECO:0000256" key="1">
    <source>
        <dbReference type="SAM" id="SignalP"/>
    </source>
</evidence>
<accession>A0AAE0MDZ1</accession>
<evidence type="ECO:0000259" key="2">
    <source>
        <dbReference type="Pfam" id="PF03992"/>
    </source>
</evidence>
<comment type="caution">
    <text evidence="3">The sequence shown here is derived from an EMBL/GenBank/DDBJ whole genome shotgun (WGS) entry which is preliminary data.</text>
</comment>
<name>A0AAE0MDZ1_9PEZI</name>
<dbReference type="EMBL" id="JAUEDM010000001">
    <property type="protein sequence ID" value="KAK3328730.1"/>
    <property type="molecule type" value="Genomic_DNA"/>
</dbReference>
<dbReference type="Pfam" id="PF03992">
    <property type="entry name" value="ABM"/>
    <property type="match status" value="1"/>
</dbReference>
<sequence>MRFYVPGLFIPFAVWLSHHASATGPPVFLFTMFPTSSTELRDQLITRMDNISHWSCTNEPGVTKYALVIPRGSGGDNLTAYSIEQYDDDATFNKHLAADTVSKTLFDWSRNTTNLWTKDPVVQNFTVIDGMNFVKPEFAKVSDPYLVVEALTYMDGGVHHVLEHWEEEVAAARNESGTLVFGLYKDPLNQNRLYSLAAYESEAYLTNTHAKSPTALELEKHTKGMRTSLQQTLLQKRGGFLFKGSPSCA</sequence>
<dbReference type="InterPro" id="IPR007138">
    <property type="entry name" value="ABM_dom"/>
</dbReference>
<reference evidence="3" key="1">
    <citation type="journal article" date="2023" name="Mol. Phylogenet. Evol.">
        <title>Genome-scale phylogeny and comparative genomics of the fungal order Sordariales.</title>
        <authorList>
            <person name="Hensen N."/>
            <person name="Bonometti L."/>
            <person name="Westerberg I."/>
            <person name="Brannstrom I.O."/>
            <person name="Guillou S."/>
            <person name="Cros-Aarteil S."/>
            <person name="Calhoun S."/>
            <person name="Haridas S."/>
            <person name="Kuo A."/>
            <person name="Mondo S."/>
            <person name="Pangilinan J."/>
            <person name="Riley R."/>
            <person name="LaButti K."/>
            <person name="Andreopoulos B."/>
            <person name="Lipzen A."/>
            <person name="Chen C."/>
            <person name="Yan M."/>
            <person name="Daum C."/>
            <person name="Ng V."/>
            <person name="Clum A."/>
            <person name="Steindorff A."/>
            <person name="Ohm R.A."/>
            <person name="Martin F."/>
            <person name="Silar P."/>
            <person name="Natvig D.O."/>
            <person name="Lalanne C."/>
            <person name="Gautier V."/>
            <person name="Ament-Velasquez S.L."/>
            <person name="Kruys A."/>
            <person name="Hutchinson M.I."/>
            <person name="Powell A.J."/>
            <person name="Barry K."/>
            <person name="Miller A.N."/>
            <person name="Grigoriev I.V."/>
            <person name="Debuchy R."/>
            <person name="Gladieux P."/>
            <person name="Hiltunen Thoren M."/>
            <person name="Johannesson H."/>
        </authorList>
    </citation>
    <scope>NUCLEOTIDE SEQUENCE</scope>
    <source>
        <strain evidence="3">CBS 118394</strain>
    </source>
</reference>
<keyword evidence="4" id="KW-1185">Reference proteome</keyword>
<dbReference type="PANTHER" id="PTHR40624">
    <property type="entry name" value="BIOSYNTHESIS MONOOXYGENASE, PUTATIVE (AFU_ORTHOLOGUE AFUA_1G12025)-RELATED"/>
    <property type="match status" value="1"/>
</dbReference>
<feature type="chain" id="PRO_5042216448" description="ABM domain-containing protein" evidence="1">
    <location>
        <begin position="23"/>
        <end position="249"/>
    </location>
</feature>
<organism evidence="3 4">
    <name type="scientific">Apodospora peruviana</name>
    <dbReference type="NCBI Taxonomy" id="516989"/>
    <lineage>
        <taxon>Eukaryota</taxon>
        <taxon>Fungi</taxon>
        <taxon>Dikarya</taxon>
        <taxon>Ascomycota</taxon>
        <taxon>Pezizomycotina</taxon>
        <taxon>Sordariomycetes</taxon>
        <taxon>Sordariomycetidae</taxon>
        <taxon>Sordariales</taxon>
        <taxon>Lasiosphaeriaceae</taxon>
        <taxon>Apodospora</taxon>
    </lineage>
</organism>
<evidence type="ECO:0000313" key="3">
    <source>
        <dbReference type="EMBL" id="KAK3328730.1"/>
    </source>
</evidence>
<feature type="domain" description="ABM" evidence="2">
    <location>
        <begin position="146"/>
        <end position="215"/>
    </location>
</feature>